<dbReference type="SMART" id="SM00382">
    <property type="entry name" value="AAA"/>
    <property type="match status" value="1"/>
</dbReference>
<keyword evidence="3" id="KW-0805">Transcription regulation</keyword>
<evidence type="ECO:0000313" key="8">
    <source>
        <dbReference type="Proteomes" id="UP000075635"/>
    </source>
</evidence>
<dbReference type="GO" id="GO:0043565">
    <property type="term" value="F:sequence-specific DNA binding"/>
    <property type="evidence" value="ECO:0007669"/>
    <property type="project" value="InterPro"/>
</dbReference>
<evidence type="ECO:0000256" key="1">
    <source>
        <dbReference type="ARBA" id="ARBA00022741"/>
    </source>
</evidence>
<dbReference type="GO" id="GO:0005524">
    <property type="term" value="F:ATP binding"/>
    <property type="evidence" value="ECO:0007669"/>
    <property type="project" value="UniProtKB-KW"/>
</dbReference>
<dbReference type="InterPro" id="IPR002197">
    <property type="entry name" value="HTH_Fis"/>
</dbReference>
<evidence type="ECO:0000256" key="3">
    <source>
        <dbReference type="ARBA" id="ARBA00023015"/>
    </source>
</evidence>
<proteinExistence type="predicted"/>
<keyword evidence="4" id="KW-0238">DNA-binding</keyword>
<gene>
    <name evidence="7" type="ORF">BE17_25275</name>
</gene>
<dbReference type="Pfam" id="PF25601">
    <property type="entry name" value="AAA_lid_14"/>
    <property type="match status" value="1"/>
</dbReference>
<evidence type="ECO:0000313" key="7">
    <source>
        <dbReference type="EMBL" id="KYF70604.1"/>
    </source>
</evidence>
<organism evidence="7 8">
    <name type="scientific">Sorangium cellulosum</name>
    <name type="common">Polyangium cellulosum</name>
    <dbReference type="NCBI Taxonomy" id="56"/>
    <lineage>
        <taxon>Bacteria</taxon>
        <taxon>Pseudomonadati</taxon>
        <taxon>Myxococcota</taxon>
        <taxon>Polyangia</taxon>
        <taxon>Polyangiales</taxon>
        <taxon>Polyangiaceae</taxon>
        <taxon>Sorangium</taxon>
    </lineage>
</organism>
<accession>A0A150QRM6</accession>
<sequence>MVDDCNNGFLALDPEMRRLRDALETVAPTPLPVLILGETGTGKEVVAEWIAGMSRHTRDRFVKVNCASLSESLVESELFGHERGAFTGAVAPREGLFEAAHEGTLFLDEVGELSPRTQAKLLRTLEYGEIVRVGSTRPRRVDVRVIAATHRDLEQMVRDGDFRQDLYFRLNAVTLRIPPLRARITEILPLAELFAARLSRRLERPAPRLAPEATAALLAHTWPGNIRELRHVIERAVVMSKGGPILAAHLMLEAPRVHVEVAGIKGHVRLFERDRIVAALDQTRQNQTRAAELLGVSRRTLTNKLNAYGIARPRKKVALEEC</sequence>
<dbReference type="InterPro" id="IPR025944">
    <property type="entry name" value="Sigma_54_int_dom_CS"/>
</dbReference>
<reference evidence="7 8" key="1">
    <citation type="submission" date="2014-02" db="EMBL/GenBank/DDBJ databases">
        <title>The small core and large imbalanced accessory genome model reveals a collaborative survival strategy of Sorangium cellulosum strains in nature.</title>
        <authorList>
            <person name="Han K."/>
            <person name="Peng R."/>
            <person name="Blom J."/>
            <person name="Li Y.-Z."/>
        </authorList>
    </citation>
    <scope>NUCLEOTIDE SEQUENCE [LARGE SCALE GENOMIC DNA]</scope>
    <source>
        <strain evidence="7 8">So0011-07</strain>
    </source>
</reference>
<dbReference type="InterPro" id="IPR027417">
    <property type="entry name" value="P-loop_NTPase"/>
</dbReference>
<keyword evidence="5" id="KW-0804">Transcription</keyword>
<dbReference type="GO" id="GO:0006355">
    <property type="term" value="P:regulation of DNA-templated transcription"/>
    <property type="evidence" value="ECO:0007669"/>
    <property type="project" value="InterPro"/>
</dbReference>
<dbReference type="PROSITE" id="PS00676">
    <property type="entry name" value="SIGMA54_INTERACT_2"/>
    <property type="match status" value="1"/>
</dbReference>
<dbReference type="Pfam" id="PF00158">
    <property type="entry name" value="Sigma54_activat"/>
    <property type="match status" value="1"/>
</dbReference>
<dbReference type="Gene3D" id="1.10.8.60">
    <property type="match status" value="1"/>
</dbReference>
<dbReference type="Gene3D" id="3.40.50.300">
    <property type="entry name" value="P-loop containing nucleotide triphosphate hydrolases"/>
    <property type="match status" value="1"/>
</dbReference>
<dbReference type="AlphaFoldDB" id="A0A150QRM6"/>
<dbReference type="FunFam" id="3.40.50.300:FF:000006">
    <property type="entry name" value="DNA-binding transcriptional regulator NtrC"/>
    <property type="match status" value="1"/>
</dbReference>
<protein>
    <recommendedName>
        <fullName evidence="6">Sigma-54 factor interaction domain-containing protein</fullName>
    </recommendedName>
</protein>
<dbReference type="Gene3D" id="1.10.10.60">
    <property type="entry name" value="Homeodomain-like"/>
    <property type="match status" value="1"/>
</dbReference>
<dbReference type="EMBL" id="JEMB01003573">
    <property type="protein sequence ID" value="KYF70604.1"/>
    <property type="molecule type" value="Genomic_DNA"/>
</dbReference>
<dbReference type="PANTHER" id="PTHR32071:SF14">
    <property type="entry name" value="TRANSCRIPTIONAL REGULATORY PROTEIN RTCR"/>
    <property type="match status" value="1"/>
</dbReference>
<dbReference type="PROSITE" id="PS00688">
    <property type="entry name" value="SIGMA54_INTERACT_3"/>
    <property type="match status" value="1"/>
</dbReference>
<dbReference type="InterPro" id="IPR058031">
    <property type="entry name" value="AAA_lid_NorR"/>
</dbReference>
<evidence type="ECO:0000259" key="6">
    <source>
        <dbReference type="PROSITE" id="PS50045"/>
    </source>
</evidence>
<dbReference type="PANTHER" id="PTHR32071">
    <property type="entry name" value="TRANSCRIPTIONAL REGULATORY PROTEIN"/>
    <property type="match status" value="1"/>
</dbReference>
<dbReference type="PROSITE" id="PS50045">
    <property type="entry name" value="SIGMA54_INTERACT_4"/>
    <property type="match status" value="1"/>
</dbReference>
<feature type="domain" description="Sigma-54 factor interaction" evidence="6">
    <location>
        <begin position="9"/>
        <end position="238"/>
    </location>
</feature>
<dbReference type="InterPro" id="IPR002078">
    <property type="entry name" value="Sigma_54_int"/>
</dbReference>
<keyword evidence="2" id="KW-0067">ATP-binding</keyword>
<name>A0A150QRM6_SORCE</name>
<dbReference type="InterPro" id="IPR025662">
    <property type="entry name" value="Sigma_54_int_dom_ATP-bd_1"/>
</dbReference>
<dbReference type="SUPFAM" id="SSF52540">
    <property type="entry name" value="P-loop containing nucleoside triphosphate hydrolases"/>
    <property type="match status" value="1"/>
</dbReference>
<dbReference type="CDD" id="cd00009">
    <property type="entry name" value="AAA"/>
    <property type="match status" value="1"/>
</dbReference>
<dbReference type="Proteomes" id="UP000075635">
    <property type="component" value="Unassembled WGS sequence"/>
</dbReference>
<dbReference type="PRINTS" id="PR01590">
    <property type="entry name" value="HTHFIS"/>
</dbReference>
<dbReference type="InterPro" id="IPR003593">
    <property type="entry name" value="AAA+_ATPase"/>
</dbReference>
<dbReference type="InterPro" id="IPR025943">
    <property type="entry name" value="Sigma_54_int_dom_ATP-bd_2"/>
</dbReference>
<keyword evidence="1" id="KW-0547">Nucleotide-binding</keyword>
<dbReference type="PROSITE" id="PS00675">
    <property type="entry name" value="SIGMA54_INTERACT_1"/>
    <property type="match status" value="1"/>
</dbReference>
<evidence type="ECO:0000256" key="5">
    <source>
        <dbReference type="ARBA" id="ARBA00023163"/>
    </source>
</evidence>
<dbReference type="Pfam" id="PF02954">
    <property type="entry name" value="HTH_8"/>
    <property type="match status" value="1"/>
</dbReference>
<evidence type="ECO:0000256" key="4">
    <source>
        <dbReference type="ARBA" id="ARBA00023125"/>
    </source>
</evidence>
<dbReference type="InterPro" id="IPR009057">
    <property type="entry name" value="Homeodomain-like_sf"/>
</dbReference>
<comment type="caution">
    <text evidence="7">The sequence shown here is derived from an EMBL/GenBank/DDBJ whole genome shotgun (WGS) entry which is preliminary data.</text>
</comment>
<evidence type="ECO:0000256" key="2">
    <source>
        <dbReference type="ARBA" id="ARBA00022840"/>
    </source>
</evidence>
<dbReference type="SUPFAM" id="SSF46689">
    <property type="entry name" value="Homeodomain-like"/>
    <property type="match status" value="1"/>
</dbReference>